<evidence type="ECO:0000256" key="8">
    <source>
        <dbReference type="ARBA" id="ARBA00022801"/>
    </source>
</evidence>
<evidence type="ECO:0000256" key="9">
    <source>
        <dbReference type="ARBA" id="ARBA00022807"/>
    </source>
</evidence>
<dbReference type="InterPro" id="IPR002893">
    <property type="entry name" value="Znf_MYND"/>
</dbReference>
<protein>
    <recommendedName>
        <fullName evidence="3">ubiquitinyl hydrolase 1</fullName>
        <ecNumber evidence="3">3.4.19.12</ecNumber>
    </recommendedName>
</protein>
<sequence>MPFLWDLGRAEAALVLVLVVGPVLALVVRRRWRLAVARGEEVRRLVLLAAEEAERAEMEAALTYAAESAAVVVPARPVCAVCFSPTTTRCSRCKAVRYCSGKCQIIHWRQGHKEECRPPCVEDKYDGGTNISDLKGVPVKQSIVSGNSSEFEEQPHANAVETSPKRLSSESNCSSNILNEDRPVDKPDMDASETERTSDSFASSAPSCLTFSGITETSDDGSTSDEPLLSHSAKLGVSSTHDTSPSSFKVAVDISNMNTKVSPSEPSSASIPESTVPCSSNSKQNVSTSKTESIECESSAHSAIPPCSIDTVEGDMNVDHGVGKDNLSYSHACQEDECVELDVESSSQLSKFPGKNDPFGTSSRNEDSLHRAASSEGTAKLEHEERQTVGTGNSTCIASRSIETLQKSTSSKSFKSASSSAVELSSDGCSHTIGTVKSLKVDNAPAIPIRSSESRGSMPNGLTTSVKRVVKQFTSPKVSRHYPSEVMLFPYDLFIRLYNCDKVELHPCGLTNCGNSCYANVVLQCLAFTRPLTAYLLEGLHSKTCPKTEWCFTCELERLLMMAKQGKSPLSPAGILSHLGNIGSSFGHGREEDAHEFLRYAIEAMQSACLKEAGKNVTGRLVEETTLIQLIFGGYLRSKIRCMRCQGKSERCERMMDLTVEINGDIGTLEEALSRFTATEILDGENKYQCDRCKSYERAKKKLTILEAPNILTIALKRFQSGKFGKLNKSIRFPEYLDLAPYMSGTDDKFAVYRLYAVVVHLDIMNASFSGHYVCYVKDTQGKWYKTDDNMVKSVDLERVLSKGAYMLLYARCSPRAPSSIRKAMYHEQLQRKKMKEMKAKPSSTHSQHGSSMAHRRGLFHSQRSMDDAANFQPYDLFDERIRPPNIDSSSDSSSLFSCSSEGSGSTESTRDSISTDEYIFGESDRMGWNSPLRVSEDLDGFNRSPSSTLKSSDSTSNLSSSGWEAEQVEVDRIGDRKPQDSRGGILEGNVGPSFLYPDAIKQCRKLTRECRTTETDRANPNEVKPNVLFRRQSKEKAAQTFY</sequence>
<dbReference type="PANTHER" id="PTHR24006:SF874">
    <property type="entry name" value="UBIQUITIN CARBOXYL-TERMINAL HYDROLASE 16"/>
    <property type="match status" value="1"/>
</dbReference>
<feature type="compositionally biased region" description="Basic and acidic residues" evidence="12">
    <location>
        <begin position="179"/>
        <end position="198"/>
    </location>
</feature>
<gene>
    <name evidence="15" type="ORF">COCNU_05G005120</name>
</gene>
<dbReference type="GO" id="GO:0005634">
    <property type="term" value="C:nucleus"/>
    <property type="evidence" value="ECO:0007669"/>
    <property type="project" value="TreeGrafter"/>
</dbReference>
<keyword evidence="16" id="KW-1185">Reference proteome</keyword>
<dbReference type="OrthoDB" id="420187at2759"/>
<feature type="compositionally biased region" description="Polar residues" evidence="12">
    <location>
        <begin position="169"/>
        <end position="178"/>
    </location>
</feature>
<dbReference type="Gene3D" id="3.90.70.10">
    <property type="entry name" value="Cysteine proteinases"/>
    <property type="match status" value="1"/>
</dbReference>
<comment type="similarity">
    <text evidence="2">Belongs to the peptidase C19 family.</text>
</comment>
<dbReference type="AlphaFoldDB" id="A0A8K0N1Q0"/>
<evidence type="ECO:0000256" key="11">
    <source>
        <dbReference type="PROSITE-ProRule" id="PRU00134"/>
    </source>
</evidence>
<feature type="domain" description="MYND-type" evidence="14">
    <location>
        <begin position="79"/>
        <end position="116"/>
    </location>
</feature>
<keyword evidence="6 11" id="KW-0863">Zinc-finger</keyword>
<dbReference type="GO" id="GO:0008270">
    <property type="term" value="F:zinc ion binding"/>
    <property type="evidence" value="ECO:0007669"/>
    <property type="project" value="UniProtKB-KW"/>
</dbReference>
<organism evidence="15 16">
    <name type="scientific">Cocos nucifera</name>
    <name type="common">Coconut palm</name>
    <dbReference type="NCBI Taxonomy" id="13894"/>
    <lineage>
        <taxon>Eukaryota</taxon>
        <taxon>Viridiplantae</taxon>
        <taxon>Streptophyta</taxon>
        <taxon>Embryophyta</taxon>
        <taxon>Tracheophyta</taxon>
        <taxon>Spermatophyta</taxon>
        <taxon>Magnoliopsida</taxon>
        <taxon>Liliopsida</taxon>
        <taxon>Arecaceae</taxon>
        <taxon>Arecoideae</taxon>
        <taxon>Cocoseae</taxon>
        <taxon>Attaleinae</taxon>
        <taxon>Cocos</taxon>
    </lineage>
</organism>
<dbReference type="Gene3D" id="6.10.140.2220">
    <property type="match status" value="1"/>
</dbReference>
<feature type="compositionally biased region" description="Low complexity" evidence="12">
    <location>
        <begin position="945"/>
        <end position="962"/>
    </location>
</feature>
<reference evidence="15" key="1">
    <citation type="journal article" date="2017" name="Gigascience">
        <title>The genome draft of coconut (Cocos nucifera).</title>
        <authorList>
            <person name="Xiao Y."/>
            <person name="Xu P."/>
            <person name="Fan H."/>
            <person name="Baudouin L."/>
            <person name="Xia W."/>
            <person name="Bocs S."/>
            <person name="Xu J."/>
            <person name="Li Q."/>
            <person name="Guo A."/>
            <person name="Zhou L."/>
            <person name="Li J."/>
            <person name="Wu Y."/>
            <person name="Ma Z."/>
            <person name="Armero A."/>
            <person name="Issali A.E."/>
            <person name="Liu N."/>
            <person name="Peng M."/>
            <person name="Yang Y."/>
        </authorList>
    </citation>
    <scope>NUCLEOTIDE SEQUENCE</scope>
    <source>
        <tissue evidence="15">Spear leaf of Hainan Tall coconut</tissue>
    </source>
</reference>
<dbReference type="EMBL" id="CM017876">
    <property type="protein sequence ID" value="KAG1342283.1"/>
    <property type="molecule type" value="Genomic_DNA"/>
</dbReference>
<dbReference type="GO" id="GO:0006508">
    <property type="term" value="P:proteolysis"/>
    <property type="evidence" value="ECO:0007669"/>
    <property type="project" value="UniProtKB-KW"/>
</dbReference>
<dbReference type="CDD" id="cd02661">
    <property type="entry name" value="Peptidase_C19E"/>
    <property type="match status" value="1"/>
</dbReference>
<evidence type="ECO:0000256" key="2">
    <source>
        <dbReference type="ARBA" id="ARBA00009085"/>
    </source>
</evidence>
<dbReference type="GO" id="GO:0016579">
    <property type="term" value="P:protein deubiquitination"/>
    <property type="evidence" value="ECO:0007669"/>
    <property type="project" value="InterPro"/>
</dbReference>
<dbReference type="InterPro" id="IPR018200">
    <property type="entry name" value="USP_CS"/>
</dbReference>
<dbReference type="PROSITE" id="PS50865">
    <property type="entry name" value="ZF_MYND_2"/>
    <property type="match status" value="1"/>
</dbReference>
<feature type="region of interest" description="Disordered" evidence="12">
    <location>
        <begin position="259"/>
        <end position="286"/>
    </location>
</feature>
<dbReference type="FunFam" id="6.10.140.2220:FF:000006">
    <property type="entry name" value="Ubiquitin carboxyl-terminal hydrolase 15"/>
    <property type="match status" value="1"/>
</dbReference>
<dbReference type="PROSITE" id="PS01360">
    <property type="entry name" value="ZF_MYND_1"/>
    <property type="match status" value="1"/>
</dbReference>
<keyword evidence="10" id="KW-0862">Zinc</keyword>
<keyword evidence="5" id="KW-0479">Metal-binding</keyword>
<feature type="region of interest" description="Disordered" evidence="12">
    <location>
        <begin position="880"/>
        <end position="914"/>
    </location>
</feature>
<feature type="region of interest" description="Disordered" evidence="12">
    <location>
        <begin position="943"/>
        <end position="990"/>
    </location>
</feature>
<feature type="compositionally biased region" description="Low complexity" evidence="12">
    <location>
        <begin position="262"/>
        <end position="274"/>
    </location>
</feature>
<dbReference type="SUPFAM" id="SSF144232">
    <property type="entry name" value="HIT/MYND zinc finger-like"/>
    <property type="match status" value="1"/>
</dbReference>
<dbReference type="InterPro" id="IPR001394">
    <property type="entry name" value="Peptidase_C19_UCH"/>
</dbReference>
<keyword evidence="4" id="KW-0645">Protease</keyword>
<evidence type="ECO:0000256" key="12">
    <source>
        <dbReference type="SAM" id="MobiDB-lite"/>
    </source>
</evidence>
<dbReference type="Pfam" id="PF00443">
    <property type="entry name" value="UCH"/>
    <property type="match status" value="1"/>
</dbReference>
<dbReference type="FunFam" id="3.90.70.10:FF:000026">
    <property type="entry name" value="Ubiquitin carboxyl-terminal hydrolase 15"/>
    <property type="match status" value="1"/>
</dbReference>
<evidence type="ECO:0000259" key="13">
    <source>
        <dbReference type="PROSITE" id="PS50235"/>
    </source>
</evidence>
<dbReference type="GO" id="GO:0004843">
    <property type="term" value="F:cysteine-type deubiquitinase activity"/>
    <property type="evidence" value="ECO:0007669"/>
    <property type="project" value="UniProtKB-EC"/>
</dbReference>
<feature type="compositionally biased region" description="Polar residues" evidence="12">
    <location>
        <begin position="276"/>
        <end position="286"/>
    </location>
</feature>
<dbReference type="InterPro" id="IPR028889">
    <property type="entry name" value="USP"/>
</dbReference>
<comment type="catalytic activity">
    <reaction evidence="1">
        <text>Thiol-dependent hydrolysis of ester, thioester, amide, peptide and isopeptide bonds formed by the C-terminal Gly of ubiquitin (a 76-residue protein attached to proteins as an intracellular targeting signal).</text>
        <dbReference type="EC" id="3.4.19.12"/>
    </reaction>
</comment>
<feature type="compositionally biased region" description="Basic and acidic residues" evidence="12">
    <location>
        <begin position="970"/>
        <end position="981"/>
    </location>
</feature>
<keyword evidence="7" id="KW-0833">Ubl conjugation pathway</keyword>
<accession>A0A8K0N1Q0</accession>
<comment type="caution">
    <text evidence="15">The sequence shown here is derived from an EMBL/GenBank/DDBJ whole genome shotgun (WGS) entry which is preliminary data.</text>
</comment>
<dbReference type="GO" id="GO:0005829">
    <property type="term" value="C:cytosol"/>
    <property type="evidence" value="ECO:0007669"/>
    <property type="project" value="TreeGrafter"/>
</dbReference>
<proteinExistence type="inferred from homology"/>
<feature type="region of interest" description="Disordered" evidence="12">
    <location>
        <begin position="344"/>
        <end position="395"/>
    </location>
</feature>
<dbReference type="Pfam" id="PF01753">
    <property type="entry name" value="zf-MYND"/>
    <property type="match status" value="1"/>
</dbReference>
<dbReference type="InterPro" id="IPR050164">
    <property type="entry name" value="Peptidase_C19"/>
</dbReference>
<evidence type="ECO:0000313" key="15">
    <source>
        <dbReference type="EMBL" id="KAG1342283.1"/>
    </source>
</evidence>
<dbReference type="PROSITE" id="PS00972">
    <property type="entry name" value="USP_1"/>
    <property type="match status" value="1"/>
</dbReference>
<feature type="region of interest" description="Disordered" evidence="12">
    <location>
        <begin position="832"/>
        <end position="856"/>
    </location>
</feature>
<dbReference type="EC" id="3.4.19.12" evidence="3"/>
<evidence type="ECO:0000256" key="7">
    <source>
        <dbReference type="ARBA" id="ARBA00022786"/>
    </source>
</evidence>
<feature type="compositionally biased region" description="Polar residues" evidence="12">
    <location>
        <begin position="842"/>
        <end position="851"/>
    </location>
</feature>
<dbReference type="SUPFAM" id="SSF54001">
    <property type="entry name" value="Cysteine proteinases"/>
    <property type="match status" value="1"/>
</dbReference>
<evidence type="ECO:0000256" key="4">
    <source>
        <dbReference type="ARBA" id="ARBA00022670"/>
    </source>
</evidence>
<evidence type="ECO:0000256" key="1">
    <source>
        <dbReference type="ARBA" id="ARBA00000707"/>
    </source>
</evidence>
<evidence type="ECO:0000256" key="3">
    <source>
        <dbReference type="ARBA" id="ARBA00012759"/>
    </source>
</evidence>
<keyword evidence="8 15" id="KW-0378">Hydrolase</keyword>
<dbReference type="PROSITE" id="PS50235">
    <property type="entry name" value="USP_3"/>
    <property type="match status" value="1"/>
</dbReference>
<evidence type="ECO:0000256" key="5">
    <source>
        <dbReference type="ARBA" id="ARBA00022723"/>
    </source>
</evidence>
<name>A0A8K0N1Q0_COCNU</name>
<feature type="region of interest" description="Disordered" evidence="12">
    <location>
        <begin position="147"/>
        <end position="205"/>
    </location>
</feature>
<evidence type="ECO:0000259" key="14">
    <source>
        <dbReference type="PROSITE" id="PS50865"/>
    </source>
</evidence>
<keyword evidence="9" id="KW-0788">Thiol protease</keyword>
<dbReference type="PANTHER" id="PTHR24006">
    <property type="entry name" value="UBIQUITIN CARBOXYL-TERMINAL HYDROLASE"/>
    <property type="match status" value="1"/>
</dbReference>
<dbReference type="InterPro" id="IPR038765">
    <property type="entry name" value="Papain-like_cys_pep_sf"/>
</dbReference>
<evidence type="ECO:0000313" key="16">
    <source>
        <dbReference type="Proteomes" id="UP000797356"/>
    </source>
</evidence>
<evidence type="ECO:0000256" key="10">
    <source>
        <dbReference type="ARBA" id="ARBA00022833"/>
    </source>
</evidence>
<reference evidence="15" key="2">
    <citation type="submission" date="2019-07" db="EMBL/GenBank/DDBJ databases">
        <authorList>
            <person name="Yang Y."/>
            <person name="Bocs S."/>
            <person name="Baudouin L."/>
        </authorList>
    </citation>
    <scope>NUCLEOTIDE SEQUENCE</scope>
    <source>
        <tissue evidence="15">Spear leaf of Hainan Tall coconut</tissue>
    </source>
</reference>
<evidence type="ECO:0000256" key="6">
    <source>
        <dbReference type="ARBA" id="ARBA00022771"/>
    </source>
</evidence>
<dbReference type="Proteomes" id="UP000797356">
    <property type="component" value="Chromosome 5"/>
</dbReference>
<feature type="domain" description="USP" evidence="13">
    <location>
        <begin position="508"/>
        <end position="813"/>
    </location>
</feature>
<feature type="compositionally biased region" description="Low complexity" evidence="12">
    <location>
        <begin position="889"/>
        <end position="908"/>
    </location>
</feature>